<dbReference type="InterPro" id="IPR052209">
    <property type="entry name" value="CbiZ"/>
</dbReference>
<reference evidence="2" key="1">
    <citation type="submission" date="2015-12" db="EMBL/GenBank/DDBJ databases">
        <authorList>
            <person name="Zhang G."/>
            <person name="Stingl U."/>
        </authorList>
    </citation>
    <scope>NUCLEOTIDE SEQUENCE [LARGE SCALE GENOMIC DNA]</scope>
    <source>
        <strain evidence="2">ZGT108</strain>
    </source>
</reference>
<dbReference type="OrthoDB" id="9767827at2"/>
<dbReference type="GO" id="GO:0016787">
    <property type="term" value="F:hydrolase activity"/>
    <property type="evidence" value="ECO:0007669"/>
    <property type="project" value="UniProtKB-KW"/>
</dbReference>
<evidence type="ECO:0000313" key="1">
    <source>
        <dbReference type="EMBL" id="KUJ81426.1"/>
    </source>
</evidence>
<protein>
    <submittedName>
        <fullName evidence="1">Adenosylcobinamide amidohydrolase</fullName>
    </submittedName>
</protein>
<comment type="caution">
    <text evidence="1">The sequence shown here is derived from an EMBL/GenBank/DDBJ whole genome shotgun (WGS) entry which is preliminary data.</text>
</comment>
<organism evidence="1 2">
    <name type="scientific">Ruegeria profundi</name>
    <dbReference type="NCBI Taxonomy" id="1685378"/>
    <lineage>
        <taxon>Bacteria</taxon>
        <taxon>Pseudomonadati</taxon>
        <taxon>Pseudomonadota</taxon>
        <taxon>Alphaproteobacteria</taxon>
        <taxon>Rhodobacterales</taxon>
        <taxon>Roseobacteraceae</taxon>
        <taxon>Ruegeria</taxon>
    </lineage>
</organism>
<proteinExistence type="predicted"/>
<keyword evidence="1" id="KW-0378">Hydrolase</keyword>
<dbReference type="Proteomes" id="UP000053690">
    <property type="component" value="Unassembled WGS sequence"/>
</dbReference>
<sequence>MAVLSWSVNRPGFVLASQILWREVRNADLPQGMDVRMWLANELKRRNSEDAVALLTSRAIKHFESRTAEVGSVVAQAVATVGLSNGERVGQRVDYSNRDWGTINVAVRVDTGLSQTGLIESMSIAVQARTAAVMDAHFNLPTGVATGTGTDCVAVAAPIGTVDFAGLHTDIGEAVGRAVYDAVAAGMTAWISERKEPTHARSGLGHATGSDSGR</sequence>
<dbReference type="EMBL" id="LQBP01000002">
    <property type="protein sequence ID" value="KUJ81426.1"/>
    <property type="molecule type" value="Genomic_DNA"/>
</dbReference>
<accession>A0A0X3U3L4</accession>
<keyword evidence="2" id="KW-1185">Reference proteome</keyword>
<dbReference type="PANTHER" id="PTHR35336:SF5">
    <property type="entry name" value="ADENOSYLCOBINAMIDE AMIDOHYDROLASE"/>
    <property type="match status" value="1"/>
</dbReference>
<evidence type="ECO:0000313" key="2">
    <source>
        <dbReference type="Proteomes" id="UP000053690"/>
    </source>
</evidence>
<dbReference type="AlphaFoldDB" id="A0A0X3U3L4"/>
<gene>
    <name evidence="1" type="ORF">AVO44_04955</name>
</gene>
<dbReference type="PANTHER" id="PTHR35336">
    <property type="entry name" value="ADENOSYLCOBINAMIDE AMIDOHYDROLASE"/>
    <property type="match status" value="1"/>
</dbReference>
<name>A0A0X3U3L4_9RHOB</name>
<dbReference type="Pfam" id="PF01955">
    <property type="entry name" value="CbiZ"/>
    <property type="match status" value="1"/>
</dbReference>
<dbReference type="InterPro" id="IPR002808">
    <property type="entry name" value="AdoCbi_amidolase"/>
</dbReference>
<dbReference type="STRING" id="1685378.AVO44_04955"/>